<dbReference type="PANTHER" id="PTHR22576:SF37">
    <property type="entry name" value="MUCOSA-ASSOCIATED LYMPHOID TISSUE LYMPHOMA TRANSLOCATION PROTEIN 1"/>
    <property type="match status" value="1"/>
</dbReference>
<gene>
    <name evidence="3" type="ORF">GTQ38_20065</name>
</gene>
<keyword evidence="4" id="KW-1185">Reference proteome</keyword>
<dbReference type="InterPro" id="IPR052039">
    <property type="entry name" value="Caspase-related_regulators"/>
</dbReference>
<accession>A0A6L9EII3</accession>
<dbReference type="GO" id="GO:0006508">
    <property type="term" value="P:proteolysis"/>
    <property type="evidence" value="ECO:0007669"/>
    <property type="project" value="InterPro"/>
</dbReference>
<dbReference type="AlphaFoldDB" id="A0A6L9EII3"/>
<evidence type="ECO:0000313" key="3">
    <source>
        <dbReference type="EMBL" id="NAS14318.1"/>
    </source>
</evidence>
<dbReference type="SUPFAM" id="SSF52129">
    <property type="entry name" value="Caspase-like"/>
    <property type="match status" value="1"/>
</dbReference>
<evidence type="ECO:0000313" key="4">
    <source>
        <dbReference type="Proteomes" id="UP000475249"/>
    </source>
</evidence>
<dbReference type="Pfam" id="PF00656">
    <property type="entry name" value="Peptidase_C14"/>
    <property type="match status" value="1"/>
</dbReference>
<dbReference type="InterPro" id="IPR011600">
    <property type="entry name" value="Pept_C14_caspase"/>
</dbReference>
<dbReference type="PROSITE" id="PS50208">
    <property type="entry name" value="CASPASE_P20"/>
    <property type="match status" value="1"/>
</dbReference>
<name>A0A6L9EII3_9FLAO</name>
<proteinExistence type="predicted"/>
<organism evidence="3 4">
    <name type="scientific">Poritiphilus flavus</name>
    <dbReference type="NCBI Taxonomy" id="2697053"/>
    <lineage>
        <taxon>Bacteria</taxon>
        <taxon>Pseudomonadati</taxon>
        <taxon>Bacteroidota</taxon>
        <taxon>Flavobacteriia</taxon>
        <taxon>Flavobacteriales</taxon>
        <taxon>Flavobacteriaceae</taxon>
        <taxon>Poritiphilus</taxon>
    </lineage>
</organism>
<dbReference type="GO" id="GO:0004197">
    <property type="term" value="F:cysteine-type endopeptidase activity"/>
    <property type="evidence" value="ECO:0007669"/>
    <property type="project" value="InterPro"/>
</dbReference>
<comment type="caution">
    <text evidence="3">The sequence shown here is derived from an EMBL/GenBank/DDBJ whole genome shotgun (WGS) entry which is preliminary data.</text>
</comment>
<sequence length="518" mass="58520">MAHKPLMMKFSRNHPKEHSHTANNSSLVTSGPYFLLFLFLLSFIPLQSQVKVLERARVVNLAVIDSNIRLTPTQPEQPVHPPKIALIIGNASYSEGNEIDSPEHNADTMADNFRELGFDVMLLKNTTRLDLRKAIIQFIRKSRHAQTTFFYFSGHLVKSDGNNFLVPTDATLEDETVLKDQTIPLDYLIRKLNRKARNRIAIDACYPNNFGIGTQNPKEELCFSPPAKWPDDTFISFSAYENQLAPVVAGDDISLFCYLFAFNLQQQVVYNTFMDTKKLVKKFSSGKQDVYYYGKMSQTEYWGPYQFQILAQSQASYPKFSWPPPFASASEQIDEAFFADSQTLGDINKKLLRSLDNQGYFDTSHYAIEEGQTNGFAIATRLEQINDDASSLDGDNRWNKSLISTTSDFSLTQYLRSLFFPREGYFRVIVFAVVNQPFSTSGGNASREEVITWVSGGASDLEETIAGIDASGYKVYALIYEYRLPENDITATIEKPSDHAGRIHLEKSGLWAQLAGTE</sequence>
<feature type="domain" description="Caspase family p20" evidence="2">
    <location>
        <begin position="81"/>
        <end position="155"/>
    </location>
</feature>
<reference evidence="3 4" key="1">
    <citation type="submission" date="2020-01" db="EMBL/GenBank/DDBJ databases">
        <title>Bacteria diversity of Porities sp.</title>
        <authorList>
            <person name="Wang G."/>
        </authorList>
    </citation>
    <scope>NUCLEOTIDE SEQUENCE [LARGE SCALE GENOMIC DNA]</scope>
    <source>
        <strain evidence="3 4">R33</strain>
    </source>
</reference>
<dbReference type="Proteomes" id="UP000475249">
    <property type="component" value="Unassembled WGS sequence"/>
</dbReference>
<protein>
    <recommendedName>
        <fullName evidence="2">Caspase family p20 domain-containing protein</fullName>
    </recommendedName>
</protein>
<evidence type="ECO:0000256" key="1">
    <source>
        <dbReference type="SAM" id="MobiDB-lite"/>
    </source>
</evidence>
<dbReference type="InterPro" id="IPR029030">
    <property type="entry name" value="Caspase-like_dom_sf"/>
</dbReference>
<dbReference type="InterPro" id="IPR001309">
    <property type="entry name" value="Pept_C14_p20"/>
</dbReference>
<feature type="region of interest" description="Disordered" evidence="1">
    <location>
        <begin position="1"/>
        <end position="23"/>
    </location>
</feature>
<dbReference type="PANTHER" id="PTHR22576">
    <property type="entry name" value="MUCOSA ASSOCIATED LYMPHOID TISSUE LYMPHOMA TRANSLOCATION PROTEIN 1/PARACASPASE"/>
    <property type="match status" value="1"/>
</dbReference>
<evidence type="ECO:0000259" key="2">
    <source>
        <dbReference type="PROSITE" id="PS50208"/>
    </source>
</evidence>
<dbReference type="EMBL" id="WXYO01000009">
    <property type="protein sequence ID" value="NAS14318.1"/>
    <property type="molecule type" value="Genomic_DNA"/>
</dbReference>
<dbReference type="RefSeq" id="WP_161437359.1">
    <property type="nucleotide sequence ID" value="NZ_WXYO01000009.1"/>
</dbReference>
<dbReference type="Gene3D" id="3.40.50.1460">
    <property type="match status" value="1"/>
</dbReference>